<evidence type="ECO:0000313" key="2">
    <source>
        <dbReference type="EMBL" id="NGY63494.1"/>
    </source>
</evidence>
<dbReference type="EMBL" id="JAAMPJ010000010">
    <property type="protein sequence ID" value="NGY63494.1"/>
    <property type="molecule type" value="Genomic_DNA"/>
</dbReference>
<dbReference type="AlphaFoldDB" id="A0A7C9VSN9"/>
<evidence type="ECO:0000256" key="1">
    <source>
        <dbReference type="SAM" id="Phobius"/>
    </source>
</evidence>
<feature type="transmembrane region" description="Helical" evidence="1">
    <location>
        <begin position="52"/>
        <end position="85"/>
    </location>
</feature>
<proteinExistence type="predicted"/>
<comment type="caution">
    <text evidence="2">The sequence shown here is derived from an EMBL/GenBank/DDBJ whole genome shotgun (WGS) entry which is preliminary data.</text>
</comment>
<sequence>MAQAPPTRATEWPSLGRSVLILAAIVAAVFGLLAGCGAGMRGFSLAEPADFGWAFTALAWMSVTLAPVVALIFVGLAVLLGGIALWTKGFRSVPRLLESHFETVLIIELCALAPVVLLSVGPFVLWPIFWLETGFGTCVPGACDSVPAVP</sequence>
<feature type="transmembrane region" description="Helical" evidence="1">
    <location>
        <begin position="105"/>
        <end position="129"/>
    </location>
</feature>
<accession>A0A7C9VSN9</accession>
<keyword evidence="1" id="KW-0812">Transmembrane</keyword>
<protein>
    <submittedName>
        <fullName evidence="2">Uncharacterized protein</fullName>
    </submittedName>
</protein>
<evidence type="ECO:0000313" key="3">
    <source>
        <dbReference type="Proteomes" id="UP000481360"/>
    </source>
</evidence>
<dbReference type="RefSeq" id="WP_166051964.1">
    <property type="nucleotide sequence ID" value="NZ_JAAMPJ010000010.1"/>
</dbReference>
<feature type="transmembrane region" description="Helical" evidence="1">
    <location>
        <begin position="20"/>
        <end position="40"/>
    </location>
</feature>
<keyword evidence="1" id="KW-0472">Membrane</keyword>
<organism evidence="2 3">
    <name type="scientific">Lentzea alba</name>
    <dbReference type="NCBI Taxonomy" id="2714351"/>
    <lineage>
        <taxon>Bacteria</taxon>
        <taxon>Bacillati</taxon>
        <taxon>Actinomycetota</taxon>
        <taxon>Actinomycetes</taxon>
        <taxon>Pseudonocardiales</taxon>
        <taxon>Pseudonocardiaceae</taxon>
        <taxon>Lentzea</taxon>
    </lineage>
</organism>
<keyword evidence="3" id="KW-1185">Reference proteome</keyword>
<gene>
    <name evidence="2" type="ORF">G7043_31685</name>
</gene>
<reference evidence="2 3" key="1">
    <citation type="submission" date="2020-03" db="EMBL/GenBank/DDBJ databases">
        <title>Isolation and identification of active actinomycetes.</title>
        <authorList>
            <person name="Sun X."/>
        </authorList>
    </citation>
    <scope>NUCLEOTIDE SEQUENCE [LARGE SCALE GENOMIC DNA]</scope>
    <source>
        <strain evidence="2 3">NEAU-D13</strain>
    </source>
</reference>
<name>A0A7C9VSN9_9PSEU</name>
<keyword evidence="1" id="KW-1133">Transmembrane helix</keyword>
<dbReference type="Proteomes" id="UP000481360">
    <property type="component" value="Unassembled WGS sequence"/>
</dbReference>